<dbReference type="InterPro" id="IPR016181">
    <property type="entry name" value="Acyl_CoA_acyltransferase"/>
</dbReference>
<feature type="domain" description="N-acetyltransferase" evidence="3">
    <location>
        <begin position="134"/>
        <end position="292"/>
    </location>
</feature>
<keyword evidence="1" id="KW-0808">Transferase</keyword>
<comment type="caution">
    <text evidence="4">The sequence shown here is derived from an EMBL/GenBank/DDBJ whole genome shotgun (WGS) entry which is preliminary data.</text>
</comment>
<dbReference type="CDD" id="cd04301">
    <property type="entry name" value="NAT_SF"/>
    <property type="match status" value="1"/>
</dbReference>
<keyword evidence="5" id="KW-1185">Reference proteome</keyword>
<sequence length="292" mass="31047">MDAVIRAHAARVRAADPLVAGQDELRGKGHIEARGAVGRATVERVDPGSMRASWSPLVVHRLQARVAGPSPEAALGALLDTWLAGIPLDEPGQALTVTWPSRDVAPVRALAARNFAPVVAQAVRAGIAGTAQGAGVRRATPDDLETLARLYERLVAYDAHFGWVAVRASTASRIRAFLASEVMPTEWCWLAEGADGTPLGCVIVQPPAHCGWIASSVDASPVAYLSVLYVDPDARGHGVGALLTDVAHGYAAAQGVRTMLLHHALPNPLSTPFWARRGYRPLYTQWVRHLGV</sequence>
<organism evidence="4 5">
    <name type="scientific">Nonomuraea bangladeshensis</name>
    <dbReference type="NCBI Taxonomy" id="404385"/>
    <lineage>
        <taxon>Bacteria</taxon>
        <taxon>Bacillati</taxon>
        <taxon>Actinomycetota</taxon>
        <taxon>Actinomycetes</taxon>
        <taxon>Streptosporangiales</taxon>
        <taxon>Streptosporangiaceae</taxon>
        <taxon>Nonomuraea</taxon>
    </lineage>
</organism>
<proteinExistence type="predicted"/>
<dbReference type="Pfam" id="PF00583">
    <property type="entry name" value="Acetyltransf_1"/>
    <property type="match status" value="1"/>
</dbReference>
<evidence type="ECO:0000313" key="5">
    <source>
        <dbReference type="Proteomes" id="UP001552427"/>
    </source>
</evidence>
<gene>
    <name evidence="4" type="ORF">AB0K40_16325</name>
</gene>
<evidence type="ECO:0000256" key="1">
    <source>
        <dbReference type="ARBA" id="ARBA00022679"/>
    </source>
</evidence>
<dbReference type="Gene3D" id="3.40.630.30">
    <property type="match status" value="1"/>
</dbReference>
<dbReference type="EMBL" id="JBFARM010000004">
    <property type="protein sequence ID" value="MEV4287071.1"/>
    <property type="molecule type" value="Genomic_DNA"/>
</dbReference>
<dbReference type="RefSeq" id="WP_364450004.1">
    <property type="nucleotide sequence ID" value="NZ_JBFARM010000004.1"/>
</dbReference>
<dbReference type="PROSITE" id="PS51186">
    <property type="entry name" value="GNAT"/>
    <property type="match status" value="1"/>
</dbReference>
<dbReference type="PANTHER" id="PTHR43877">
    <property type="entry name" value="AMINOALKYLPHOSPHONATE N-ACETYLTRANSFERASE-RELATED-RELATED"/>
    <property type="match status" value="1"/>
</dbReference>
<dbReference type="PANTHER" id="PTHR43877:SF1">
    <property type="entry name" value="ACETYLTRANSFERASE"/>
    <property type="match status" value="1"/>
</dbReference>
<evidence type="ECO:0000256" key="2">
    <source>
        <dbReference type="ARBA" id="ARBA00023315"/>
    </source>
</evidence>
<dbReference type="Proteomes" id="UP001552427">
    <property type="component" value="Unassembled WGS sequence"/>
</dbReference>
<keyword evidence="2" id="KW-0012">Acyltransferase</keyword>
<reference evidence="4 5" key="1">
    <citation type="submission" date="2024-06" db="EMBL/GenBank/DDBJ databases">
        <title>The Natural Products Discovery Center: Release of the First 8490 Sequenced Strains for Exploring Actinobacteria Biosynthetic Diversity.</title>
        <authorList>
            <person name="Kalkreuter E."/>
            <person name="Kautsar S.A."/>
            <person name="Yang D."/>
            <person name="Bader C.D."/>
            <person name="Teijaro C.N."/>
            <person name="Fluegel L."/>
            <person name="Davis C.M."/>
            <person name="Simpson J.R."/>
            <person name="Lauterbach L."/>
            <person name="Steele A.D."/>
            <person name="Gui C."/>
            <person name="Meng S."/>
            <person name="Li G."/>
            <person name="Viehrig K."/>
            <person name="Ye F."/>
            <person name="Su P."/>
            <person name="Kiefer A.F."/>
            <person name="Nichols A."/>
            <person name="Cepeda A.J."/>
            <person name="Yan W."/>
            <person name="Fan B."/>
            <person name="Jiang Y."/>
            <person name="Adhikari A."/>
            <person name="Zheng C.-J."/>
            <person name="Schuster L."/>
            <person name="Cowan T.M."/>
            <person name="Smanski M.J."/>
            <person name="Chevrette M.G."/>
            <person name="De Carvalho L.P.S."/>
            <person name="Shen B."/>
        </authorList>
    </citation>
    <scope>NUCLEOTIDE SEQUENCE [LARGE SCALE GENOMIC DNA]</scope>
    <source>
        <strain evidence="4 5">NPDC049574</strain>
    </source>
</reference>
<dbReference type="SUPFAM" id="SSF55729">
    <property type="entry name" value="Acyl-CoA N-acyltransferases (Nat)"/>
    <property type="match status" value="1"/>
</dbReference>
<name>A0ABV3H3G8_9ACTN</name>
<protein>
    <submittedName>
        <fullName evidence="4">GNAT family N-acetyltransferase</fullName>
    </submittedName>
</protein>
<accession>A0ABV3H3G8</accession>
<dbReference type="InterPro" id="IPR050832">
    <property type="entry name" value="Bact_Acetyltransf"/>
</dbReference>
<evidence type="ECO:0000313" key="4">
    <source>
        <dbReference type="EMBL" id="MEV4287071.1"/>
    </source>
</evidence>
<evidence type="ECO:0000259" key="3">
    <source>
        <dbReference type="PROSITE" id="PS51186"/>
    </source>
</evidence>
<dbReference type="InterPro" id="IPR000182">
    <property type="entry name" value="GNAT_dom"/>
</dbReference>